<comment type="caution">
    <text evidence="1">The sequence shown here is derived from an EMBL/GenBank/DDBJ whole genome shotgun (WGS) entry which is preliminary data.</text>
</comment>
<organism evidence="1 2">
    <name type="scientific">Streptomyces olivaceiscleroticus</name>
    <dbReference type="NCBI Taxonomy" id="68245"/>
    <lineage>
        <taxon>Bacteria</taxon>
        <taxon>Bacillati</taxon>
        <taxon>Actinomycetota</taxon>
        <taxon>Actinomycetes</taxon>
        <taxon>Kitasatosporales</taxon>
        <taxon>Streptomycetaceae</taxon>
        <taxon>Streptomyces</taxon>
    </lineage>
</organism>
<accession>A0ABP3JLM3</accession>
<keyword evidence="2" id="KW-1185">Reference proteome</keyword>
<dbReference type="EMBL" id="BAAABY010000011">
    <property type="protein sequence ID" value="GAA0454137.1"/>
    <property type="molecule type" value="Genomic_DNA"/>
</dbReference>
<gene>
    <name evidence="1" type="ORF">GCM10010361_17750</name>
</gene>
<evidence type="ECO:0000313" key="2">
    <source>
        <dbReference type="Proteomes" id="UP001500909"/>
    </source>
</evidence>
<proteinExistence type="predicted"/>
<name>A0ABP3JLM3_9ACTN</name>
<sequence length="256" mass="28417">MALDSDSRWTVTLGLPMLQLQFGKGTRAPNRLRTAEKVLKALGSLVATDFNCPAPVQYARGTGQVAFAEFVGTYASNDGMLCHIRTQCGEGRRVDVVLFGSMENLDGFRVGDAINDGWVSSAAPAIEELLRSRGAENTSQWDDDQSRAMEALKIAVQQGTRPNQDHEGHPWTRGHTLGHDNDAEWCAEIYADVVLDDTRWDLERDPDLAETHRIIVGAPLWVRSLRPDALVRYRGGEQGRIRRIVGRRPAIVVAER</sequence>
<evidence type="ECO:0000313" key="1">
    <source>
        <dbReference type="EMBL" id="GAA0454137.1"/>
    </source>
</evidence>
<protein>
    <submittedName>
        <fullName evidence="1">Uncharacterized protein</fullName>
    </submittedName>
</protein>
<reference evidence="2" key="1">
    <citation type="journal article" date="2019" name="Int. J. Syst. Evol. Microbiol.">
        <title>The Global Catalogue of Microorganisms (GCM) 10K type strain sequencing project: providing services to taxonomists for standard genome sequencing and annotation.</title>
        <authorList>
            <consortium name="The Broad Institute Genomics Platform"/>
            <consortium name="The Broad Institute Genome Sequencing Center for Infectious Disease"/>
            <person name="Wu L."/>
            <person name="Ma J."/>
        </authorList>
    </citation>
    <scope>NUCLEOTIDE SEQUENCE [LARGE SCALE GENOMIC DNA]</scope>
    <source>
        <strain evidence="2">JCM 4805</strain>
    </source>
</reference>
<dbReference type="Proteomes" id="UP001500909">
    <property type="component" value="Unassembled WGS sequence"/>
</dbReference>